<evidence type="ECO:0000313" key="5">
    <source>
        <dbReference type="Proteomes" id="UP000315321"/>
    </source>
</evidence>
<dbReference type="SMART" id="SM00332">
    <property type="entry name" value="PP2Cc"/>
    <property type="match status" value="1"/>
</dbReference>
<dbReference type="InterPro" id="IPR036457">
    <property type="entry name" value="PPM-type-like_dom_sf"/>
</dbReference>
<dbReference type="Gene3D" id="3.60.40.10">
    <property type="entry name" value="PPM-type phosphatase domain"/>
    <property type="match status" value="1"/>
</dbReference>
<dbReference type="Proteomes" id="UP000315321">
    <property type="component" value="Unassembled WGS sequence"/>
</dbReference>
<dbReference type="InterPro" id="IPR008271">
    <property type="entry name" value="Ser/Thr_kinase_AS"/>
</dbReference>
<evidence type="ECO:0000259" key="2">
    <source>
        <dbReference type="PROSITE" id="PS50011"/>
    </source>
</evidence>
<keyword evidence="4" id="KW-0418">Kinase</keyword>
<comment type="caution">
    <text evidence="4">The sequence shown here is derived from an EMBL/GenBank/DDBJ whole genome shotgun (WGS) entry which is preliminary data.</text>
</comment>
<keyword evidence="4" id="KW-0808">Transferase</keyword>
<dbReference type="PANTHER" id="PTHR47992">
    <property type="entry name" value="PROTEIN PHOSPHATASE"/>
    <property type="match status" value="1"/>
</dbReference>
<dbReference type="InterPro" id="IPR001932">
    <property type="entry name" value="PPM-type_phosphatase-like_dom"/>
</dbReference>
<proteinExistence type="predicted"/>
<dbReference type="Gene3D" id="1.10.510.10">
    <property type="entry name" value="Transferase(Phosphotransferase) domain 1"/>
    <property type="match status" value="1"/>
</dbReference>
<dbReference type="EMBL" id="VMBP01000007">
    <property type="protein sequence ID" value="TSJ60130.1"/>
    <property type="molecule type" value="Genomic_DNA"/>
</dbReference>
<gene>
    <name evidence="4" type="ORF">FO470_18210</name>
</gene>
<protein>
    <submittedName>
        <fullName evidence="4">Protein kinase</fullName>
    </submittedName>
</protein>
<dbReference type="InterPro" id="IPR000719">
    <property type="entry name" value="Prot_kinase_dom"/>
</dbReference>
<dbReference type="InterPro" id="IPR015655">
    <property type="entry name" value="PP2C"/>
</dbReference>
<feature type="domain" description="PPM-type phosphatase" evidence="3">
    <location>
        <begin position="384"/>
        <end position="652"/>
    </location>
</feature>
<dbReference type="InterPro" id="IPR011009">
    <property type="entry name" value="Kinase-like_dom_sf"/>
</dbReference>
<keyword evidence="5" id="KW-1185">Reference proteome</keyword>
<evidence type="ECO:0000259" key="3">
    <source>
        <dbReference type="PROSITE" id="PS51746"/>
    </source>
</evidence>
<dbReference type="GO" id="GO:0016301">
    <property type="term" value="F:kinase activity"/>
    <property type="evidence" value="ECO:0007669"/>
    <property type="project" value="UniProtKB-KW"/>
</dbReference>
<name>A0ABY3DLR3_9HYPH</name>
<dbReference type="SUPFAM" id="SSF81606">
    <property type="entry name" value="PP2C-like"/>
    <property type="match status" value="1"/>
</dbReference>
<feature type="domain" description="Protein kinase" evidence="2">
    <location>
        <begin position="53"/>
        <end position="364"/>
    </location>
</feature>
<dbReference type="Pfam" id="PF00481">
    <property type="entry name" value="PP2C"/>
    <property type="match status" value="1"/>
</dbReference>
<dbReference type="PROSITE" id="PS00108">
    <property type="entry name" value="PROTEIN_KINASE_ST"/>
    <property type="match status" value="1"/>
</dbReference>
<dbReference type="PROSITE" id="PS51746">
    <property type="entry name" value="PPM_2"/>
    <property type="match status" value="1"/>
</dbReference>
<dbReference type="Pfam" id="PF00069">
    <property type="entry name" value="Pkinase"/>
    <property type="match status" value="1"/>
</dbReference>
<evidence type="ECO:0000256" key="1">
    <source>
        <dbReference type="SAM" id="MobiDB-lite"/>
    </source>
</evidence>
<accession>A0ABY3DLR3</accession>
<feature type="compositionally biased region" description="Basic residues" evidence="1">
    <location>
        <begin position="1"/>
        <end position="13"/>
    </location>
</feature>
<dbReference type="CDD" id="cd00143">
    <property type="entry name" value="PP2Cc"/>
    <property type="match status" value="1"/>
</dbReference>
<evidence type="ECO:0000313" key="4">
    <source>
        <dbReference type="EMBL" id="TSJ60130.1"/>
    </source>
</evidence>
<sequence length="672" mass="72369">MPLAVRKRPPSSRRRSEPSPLPKAYRPVPRTPAPLDARTGAPRRAGRLLFEPAAKPRAFGTGSPMPSSRLLLDIPSRWNRRMALPYLVEPPPAAGRVLPNGMTVATDETRPTLFFKLTPWKSAALAFNELDIYARMPPLDEASGVVRLLGVGGTSGHLVRAMERSRPGALDRLLFDKARGDSGAMDVELVRTLLAPIAEAMAGLHAMNLVHRDLKAENILMFGEAGGSDIRSLRPKISDFDRAVELGPGCSLEKPVGSPFHMAPELLAWKPYDRKVDIYAFGILMFEVAHGGARPHLNVGTAMPGSLSRAEFASKVVDEELRPQWRHMDDALRRLAFRCWASDPDERPDFEEIARLLAPPRPRATSSGRPGGEPCRDVPRTFADVGLASHIGKARSAMEDAVAVIETPDVLVAGLFDGFRGGHVSEFCARQLPMTLIAEMAATGGDAWSAMHAAFAAVEARLDATDFAAACGSTAVAALLRENDLTIAWLGDTPAYLLRKRPEGTDAVVIPLVDGHRPDRADEAMRVMNAGGVVERERRWLDNGEAVPWGPLRVFAGSRAAHGAGLAISRAFGATAFKPAIGSEPEVLRLERREDDLFLMLASDGVPDVLDAEAASRLILSASSAQEAADAVISAVLQNGAPDNASVVVVDLRRSAPRGRRLPDCRTTPSAG</sequence>
<feature type="region of interest" description="Disordered" evidence="1">
    <location>
        <begin position="1"/>
        <end position="43"/>
    </location>
</feature>
<dbReference type="SUPFAM" id="SSF56112">
    <property type="entry name" value="Protein kinase-like (PK-like)"/>
    <property type="match status" value="1"/>
</dbReference>
<organism evidence="4 5">
    <name type="scientific">Ancylobacter moscoviensis</name>
    <dbReference type="NCBI Taxonomy" id="2597768"/>
    <lineage>
        <taxon>Bacteria</taxon>
        <taxon>Pseudomonadati</taxon>
        <taxon>Pseudomonadota</taxon>
        <taxon>Alphaproteobacteria</taxon>
        <taxon>Hyphomicrobiales</taxon>
        <taxon>Xanthobacteraceae</taxon>
        <taxon>Ancylobacter</taxon>
    </lineage>
</organism>
<reference evidence="4 5" key="1">
    <citation type="submission" date="2019-07" db="EMBL/GenBank/DDBJ databases">
        <authorList>
            <person name="Grouzdev D.S."/>
        </authorList>
    </citation>
    <scope>NUCLEOTIDE SEQUENCE [LARGE SCALE GENOMIC DNA]</scope>
    <source>
        <strain evidence="4 5">3C</strain>
    </source>
</reference>
<dbReference type="SMART" id="SM00220">
    <property type="entry name" value="S_TKc"/>
    <property type="match status" value="1"/>
</dbReference>
<dbReference type="PROSITE" id="PS50011">
    <property type="entry name" value="PROTEIN_KINASE_DOM"/>
    <property type="match status" value="1"/>
</dbReference>